<name>A0A979FPY8_HYAAZ</name>
<protein>
    <submittedName>
        <fullName evidence="8">Sensory neuron membrane protein 1-like</fullName>
    </submittedName>
</protein>
<keyword evidence="5" id="KW-0472">Membrane</keyword>
<evidence type="ECO:0000313" key="7">
    <source>
        <dbReference type="Proteomes" id="UP000694843"/>
    </source>
</evidence>
<keyword evidence="4" id="KW-1133">Transmembrane helix</keyword>
<evidence type="ECO:0000256" key="1">
    <source>
        <dbReference type="ARBA" id="ARBA00004370"/>
    </source>
</evidence>
<proteinExistence type="inferred from homology"/>
<evidence type="ECO:0000256" key="2">
    <source>
        <dbReference type="ARBA" id="ARBA00010532"/>
    </source>
</evidence>
<dbReference type="GO" id="GO:0016020">
    <property type="term" value="C:membrane"/>
    <property type="evidence" value="ECO:0007669"/>
    <property type="project" value="UniProtKB-SubCell"/>
</dbReference>
<keyword evidence="6" id="KW-0325">Glycoprotein</keyword>
<dbReference type="KEGG" id="hazt:125178736"/>
<gene>
    <name evidence="8" type="primary">LOC125178736</name>
</gene>
<dbReference type="Proteomes" id="UP000694843">
    <property type="component" value="Unplaced"/>
</dbReference>
<evidence type="ECO:0000256" key="3">
    <source>
        <dbReference type="ARBA" id="ARBA00022692"/>
    </source>
</evidence>
<accession>A0A979FPY8</accession>
<keyword evidence="3" id="KW-0812">Transmembrane</keyword>
<dbReference type="AlphaFoldDB" id="A0A979FPY8"/>
<reference evidence="8" key="1">
    <citation type="submission" date="2025-08" db="UniProtKB">
        <authorList>
            <consortium name="RefSeq"/>
        </authorList>
    </citation>
    <scope>IDENTIFICATION</scope>
    <source>
        <tissue evidence="8">Whole organism</tissue>
    </source>
</reference>
<evidence type="ECO:0000256" key="4">
    <source>
        <dbReference type="ARBA" id="ARBA00022989"/>
    </source>
</evidence>
<dbReference type="GeneID" id="125178736"/>
<organism evidence="7 8">
    <name type="scientific">Hyalella azteca</name>
    <name type="common">Amphipod</name>
    <dbReference type="NCBI Taxonomy" id="294128"/>
    <lineage>
        <taxon>Eukaryota</taxon>
        <taxon>Metazoa</taxon>
        <taxon>Ecdysozoa</taxon>
        <taxon>Arthropoda</taxon>
        <taxon>Crustacea</taxon>
        <taxon>Multicrustacea</taxon>
        <taxon>Malacostraca</taxon>
        <taxon>Eumalacostraca</taxon>
        <taxon>Peracarida</taxon>
        <taxon>Amphipoda</taxon>
        <taxon>Senticaudata</taxon>
        <taxon>Talitrida</taxon>
        <taxon>Talitroidea</taxon>
        <taxon>Hyalellidae</taxon>
        <taxon>Hyalella</taxon>
    </lineage>
</organism>
<feature type="non-terminal residue" evidence="8">
    <location>
        <position position="96"/>
    </location>
</feature>
<comment type="similarity">
    <text evidence="2">Belongs to the CD36 family.</text>
</comment>
<dbReference type="InterPro" id="IPR002159">
    <property type="entry name" value="CD36_fam"/>
</dbReference>
<comment type="subcellular location">
    <subcellularLocation>
        <location evidence="1">Membrane</location>
    </subcellularLocation>
</comment>
<dbReference type="RefSeq" id="XP_047739171.1">
    <property type="nucleotide sequence ID" value="XM_047883215.1"/>
</dbReference>
<keyword evidence="7" id="KW-1185">Reference proteome</keyword>
<evidence type="ECO:0000256" key="5">
    <source>
        <dbReference type="ARBA" id="ARBA00023136"/>
    </source>
</evidence>
<evidence type="ECO:0000256" key="6">
    <source>
        <dbReference type="ARBA" id="ARBA00023180"/>
    </source>
</evidence>
<evidence type="ECO:0000313" key="8">
    <source>
        <dbReference type="RefSeq" id="XP_047739171.1"/>
    </source>
</evidence>
<sequence length="96" mass="10598">MIPAGEGLADMIPELGVPISVRARMQLNMAVVPYKSLNFLGLGRIDILAKVKEVILPLIWFEVSAGLTEELAKDLKPVMFLLHTPTMTIIWSLLVV</sequence>
<dbReference type="OrthoDB" id="514335at2759"/>
<dbReference type="Pfam" id="PF01130">
    <property type="entry name" value="CD36"/>
    <property type="match status" value="1"/>
</dbReference>